<keyword evidence="8" id="KW-0325">Glycoprotein</keyword>
<dbReference type="Ensembl" id="ENSOKIT00005065060.1">
    <property type="protein sequence ID" value="ENSOKIP00005061226.1"/>
    <property type="gene ID" value="ENSOKIG00005026253.1"/>
</dbReference>
<evidence type="ECO:0000256" key="9">
    <source>
        <dbReference type="ARBA" id="ARBA00023207"/>
    </source>
</evidence>
<comment type="function">
    <text evidence="12">Cell surface proteoglycan.</text>
</comment>
<organism evidence="14 15">
    <name type="scientific">Oncorhynchus kisutch</name>
    <name type="common">Coho salmon</name>
    <name type="synonym">Salmo kisutch</name>
    <dbReference type="NCBI Taxonomy" id="8019"/>
    <lineage>
        <taxon>Eukaryota</taxon>
        <taxon>Metazoa</taxon>
        <taxon>Chordata</taxon>
        <taxon>Craniata</taxon>
        <taxon>Vertebrata</taxon>
        <taxon>Euteleostomi</taxon>
        <taxon>Actinopterygii</taxon>
        <taxon>Neopterygii</taxon>
        <taxon>Teleostei</taxon>
        <taxon>Protacanthopterygii</taxon>
        <taxon>Salmoniformes</taxon>
        <taxon>Salmonidae</taxon>
        <taxon>Salmoninae</taxon>
        <taxon>Oncorhynchus</taxon>
    </lineage>
</organism>
<comment type="subcellular location">
    <subcellularLocation>
        <location evidence="1 12">Cell membrane</location>
        <topology evidence="1 12">Lipid-anchor</topology>
        <topology evidence="1 12">GPI-anchor</topology>
    </subcellularLocation>
</comment>
<dbReference type="AlphaFoldDB" id="A0A8C7HP16"/>
<dbReference type="GeneTree" id="ENSGT01050000244897"/>
<evidence type="ECO:0000256" key="5">
    <source>
        <dbReference type="ARBA" id="ARBA00022729"/>
    </source>
</evidence>
<keyword evidence="4 12" id="KW-0336">GPI-anchor</keyword>
<dbReference type="GO" id="GO:0016477">
    <property type="term" value="P:cell migration"/>
    <property type="evidence" value="ECO:0007669"/>
    <property type="project" value="TreeGrafter"/>
</dbReference>
<dbReference type="GO" id="GO:0098552">
    <property type="term" value="C:side of membrane"/>
    <property type="evidence" value="ECO:0007669"/>
    <property type="project" value="UniProtKB-KW"/>
</dbReference>
<dbReference type="GO" id="GO:0009986">
    <property type="term" value="C:cell surface"/>
    <property type="evidence" value="ECO:0007669"/>
    <property type="project" value="TreeGrafter"/>
</dbReference>
<keyword evidence="6 12" id="KW-0654">Proteoglycan</keyword>
<dbReference type="GO" id="GO:0009966">
    <property type="term" value="P:regulation of signal transduction"/>
    <property type="evidence" value="ECO:0007669"/>
    <property type="project" value="InterPro"/>
</dbReference>
<dbReference type="PROSITE" id="PS51257">
    <property type="entry name" value="PROKAR_LIPOPROTEIN"/>
    <property type="match status" value="1"/>
</dbReference>
<evidence type="ECO:0000256" key="10">
    <source>
        <dbReference type="ARBA" id="ARBA00023288"/>
    </source>
</evidence>
<dbReference type="GO" id="GO:1905475">
    <property type="term" value="P:regulation of protein localization to membrane"/>
    <property type="evidence" value="ECO:0007669"/>
    <property type="project" value="TreeGrafter"/>
</dbReference>
<evidence type="ECO:0000256" key="2">
    <source>
        <dbReference type="ARBA" id="ARBA00010260"/>
    </source>
</evidence>
<dbReference type="GO" id="GO:0045202">
    <property type="term" value="C:synapse"/>
    <property type="evidence" value="ECO:0007669"/>
    <property type="project" value="TreeGrafter"/>
</dbReference>
<feature type="chain" id="PRO_5034757220" description="Glypican-1" evidence="13">
    <location>
        <begin position="23"/>
        <end position="149"/>
    </location>
</feature>
<name>A0A8C7HP16_ONCKI</name>
<dbReference type="GO" id="GO:0005576">
    <property type="term" value="C:extracellular region"/>
    <property type="evidence" value="ECO:0007669"/>
    <property type="project" value="TreeGrafter"/>
</dbReference>
<proteinExistence type="inferred from homology"/>
<sequence>MTTMWRVRLVCCTLSMLSLSCGGDIKAKTCSDVRQAYTAKGFSLVNVPHQEMSGEHLRVCPQGYTCCTSDMEEKLGQQSKLEFENLVEDTSQSLRTTLVSRHQQFDGKTNSYSIAEGGALFWMPADSIAVIIYSSSWYKVDVIGNAPPI</sequence>
<dbReference type="Proteomes" id="UP000694557">
    <property type="component" value="Unassembled WGS sequence"/>
</dbReference>
<evidence type="ECO:0000256" key="3">
    <source>
        <dbReference type="ARBA" id="ARBA00022475"/>
    </source>
</evidence>
<comment type="similarity">
    <text evidence="2 11">Belongs to the glypican family.</text>
</comment>
<accession>A0A8C7HP16</accession>
<reference evidence="14" key="1">
    <citation type="submission" date="2025-08" db="UniProtKB">
        <authorList>
            <consortium name="Ensembl"/>
        </authorList>
    </citation>
    <scope>IDENTIFICATION</scope>
</reference>
<evidence type="ECO:0000256" key="6">
    <source>
        <dbReference type="ARBA" id="ARBA00022974"/>
    </source>
</evidence>
<reference evidence="14" key="2">
    <citation type="submission" date="2025-09" db="UniProtKB">
        <authorList>
            <consortium name="Ensembl"/>
        </authorList>
    </citation>
    <scope>IDENTIFICATION</scope>
</reference>
<protein>
    <recommendedName>
        <fullName evidence="16">Glypican-1</fullName>
    </recommendedName>
</protein>
<keyword evidence="15" id="KW-1185">Reference proteome</keyword>
<keyword evidence="10 12" id="KW-0449">Lipoprotein</keyword>
<keyword evidence="9 12" id="KW-0357">Heparan sulfate</keyword>
<dbReference type="PANTHER" id="PTHR10822:SF31">
    <property type="entry name" value="GLYPICAN-6"/>
    <property type="match status" value="1"/>
</dbReference>
<evidence type="ECO:0000313" key="14">
    <source>
        <dbReference type="Ensembl" id="ENSOKIP00005061226.1"/>
    </source>
</evidence>
<evidence type="ECO:0000256" key="13">
    <source>
        <dbReference type="SAM" id="SignalP"/>
    </source>
</evidence>
<keyword evidence="3" id="KW-1003">Cell membrane</keyword>
<dbReference type="GO" id="GO:0005886">
    <property type="term" value="C:plasma membrane"/>
    <property type="evidence" value="ECO:0007669"/>
    <property type="project" value="UniProtKB-SubCell"/>
</dbReference>
<evidence type="ECO:0000256" key="1">
    <source>
        <dbReference type="ARBA" id="ARBA00004609"/>
    </source>
</evidence>
<dbReference type="InterPro" id="IPR001863">
    <property type="entry name" value="Glypican"/>
</dbReference>
<evidence type="ECO:0000313" key="15">
    <source>
        <dbReference type="Proteomes" id="UP000694557"/>
    </source>
</evidence>
<keyword evidence="5 13" id="KW-0732">Signal</keyword>
<evidence type="ECO:0000256" key="7">
    <source>
        <dbReference type="ARBA" id="ARBA00023136"/>
    </source>
</evidence>
<dbReference type="Pfam" id="PF01153">
    <property type="entry name" value="Glypican"/>
    <property type="match status" value="1"/>
</dbReference>
<keyword evidence="7 12" id="KW-0472">Membrane</keyword>
<evidence type="ECO:0000256" key="8">
    <source>
        <dbReference type="ARBA" id="ARBA00023180"/>
    </source>
</evidence>
<evidence type="ECO:0000256" key="4">
    <source>
        <dbReference type="ARBA" id="ARBA00022622"/>
    </source>
</evidence>
<evidence type="ECO:0000256" key="11">
    <source>
        <dbReference type="RuleBase" id="RU003518"/>
    </source>
</evidence>
<evidence type="ECO:0008006" key="16">
    <source>
        <dbReference type="Google" id="ProtNLM"/>
    </source>
</evidence>
<feature type="signal peptide" evidence="13">
    <location>
        <begin position="1"/>
        <end position="22"/>
    </location>
</feature>
<evidence type="ECO:0000256" key="12">
    <source>
        <dbReference type="RuleBase" id="RU003519"/>
    </source>
</evidence>
<dbReference type="PANTHER" id="PTHR10822">
    <property type="entry name" value="GLYPICAN"/>
    <property type="match status" value="1"/>
</dbReference>